<protein>
    <submittedName>
        <fullName evidence="2">Putative Ntn-hydrolase superfamily protein</fullName>
    </submittedName>
</protein>
<accession>A0A561W9G5</accession>
<dbReference type="Proteomes" id="UP000320239">
    <property type="component" value="Unassembled WGS sequence"/>
</dbReference>
<evidence type="ECO:0000313" key="2">
    <source>
        <dbReference type="EMBL" id="TWG20504.1"/>
    </source>
</evidence>
<dbReference type="AlphaFoldDB" id="A0A561W9G5"/>
<keyword evidence="2" id="KW-0378">Hydrolase</keyword>
<evidence type="ECO:0000259" key="1">
    <source>
        <dbReference type="Pfam" id="PF08823"/>
    </source>
</evidence>
<feature type="domain" description="Putative peptidoglycan binding" evidence="1">
    <location>
        <begin position="243"/>
        <end position="305"/>
    </location>
</feature>
<organism evidence="2 3">
    <name type="scientific">Actinoplanes teichomyceticus</name>
    <dbReference type="NCBI Taxonomy" id="1867"/>
    <lineage>
        <taxon>Bacteria</taxon>
        <taxon>Bacillati</taxon>
        <taxon>Actinomycetota</taxon>
        <taxon>Actinomycetes</taxon>
        <taxon>Micromonosporales</taxon>
        <taxon>Micromonosporaceae</taxon>
        <taxon>Actinoplanes</taxon>
    </lineage>
</organism>
<dbReference type="SUPFAM" id="SSF56235">
    <property type="entry name" value="N-terminal nucleophile aminohydrolases (Ntn hydrolases)"/>
    <property type="match status" value="1"/>
</dbReference>
<dbReference type="EMBL" id="VIWY01000003">
    <property type="protein sequence ID" value="TWG20504.1"/>
    <property type="molecule type" value="Genomic_DNA"/>
</dbReference>
<gene>
    <name evidence="2" type="ORF">FHX34_10332</name>
</gene>
<name>A0A561W9G5_ACTTI</name>
<dbReference type="GO" id="GO:0016787">
    <property type="term" value="F:hydrolase activity"/>
    <property type="evidence" value="ECO:0007669"/>
    <property type="project" value="UniProtKB-KW"/>
</dbReference>
<dbReference type="Pfam" id="PF08823">
    <property type="entry name" value="PG_binding_2"/>
    <property type="match status" value="1"/>
</dbReference>
<dbReference type="InterPro" id="IPR014927">
    <property type="entry name" value="PG-bd_2"/>
</dbReference>
<dbReference type="PANTHER" id="PTHR39328">
    <property type="entry name" value="BLL2871 PROTEIN"/>
    <property type="match status" value="1"/>
</dbReference>
<evidence type="ECO:0000313" key="3">
    <source>
        <dbReference type="Proteomes" id="UP000320239"/>
    </source>
</evidence>
<proteinExistence type="predicted"/>
<dbReference type="PANTHER" id="PTHR39328:SF1">
    <property type="entry name" value="BLL2871 PROTEIN"/>
    <property type="match status" value="1"/>
</dbReference>
<reference evidence="2 3" key="1">
    <citation type="submission" date="2019-06" db="EMBL/GenBank/DDBJ databases">
        <title>Sequencing the genomes of 1000 actinobacteria strains.</title>
        <authorList>
            <person name="Klenk H.-P."/>
        </authorList>
    </citation>
    <scope>NUCLEOTIDE SEQUENCE [LARGE SCALE GENOMIC DNA]</scope>
    <source>
        <strain evidence="2 3">DSM 43866</strain>
    </source>
</reference>
<sequence>MAPDGFGYRAAMTFSIVGRSADGKILGVAVASKFLGVGAAVPAALADVGAVATQSYANLAYRPQGLTLLGTGVAAPEVVKALIAGDAGPVGHRQVGVVGVSGPGATFTGDDCHPWAGGTAGNGYAIQGNMLAGPAVVADMQSTWLSGVTWPPPAPLTSTSTTARPADPPPASDSVLAYRLLAALRAGDQAGGDRRGRQSAALLVVAKGLGYGGTSDVLVDLRVDDHPDPVAELGRLLQMHTLYFERPDPATLLPLTGTLATEVRQRLADLGQHDEDLDEALASWAGIENLEMRIVPGAIDPLVLAQLRAA</sequence>
<keyword evidence="3" id="KW-1185">Reference proteome</keyword>
<dbReference type="InterPro" id="IPR010430">
    <property type="entry name" value="DUF1028"/>
</dbReference>
<comment type="caution">
    <text evidence="2">The sequence shown here is derived from an EMBL/GenBank/DDBJ whole genome shotgun (WGS) entry which is preliminary data.</text>
</comment>
<dbReference type="InterPro" id="IPR029055">
    <property type="entry name" value="Ntn_hydrolases_N"/>
</dbReference>
<dbReference type="Gene3D" id="3.60.20.10">
    <property type="entry name" value="Glutamine Phosphoribosylpyrophosphate, subunit 1, domain 1"/>
    <property type="match status" value="1"/>
</dbReference>
<dbReference type="Pfam" id="PF06267">
    <property type="entry name" value="DUF1028"/>
    <property type="match status" value="1"/>
</dbReference>